<dbReference type="AlphaFoldDB" id="A0A6I7D4K1"/>
<dbReference type="InterPro" id="IPR000259">
    <property type="entry name" value="Adhesion_dom_fimbrial"/>
</dbReference>
<dbReference type="Pfam" id="PF00419">
    <property type="entry name" value="Fimbrial"/>
    <property type="match status" value="1"/>
</dbReference>
<accession>A0A6I7D4K1</accession>
<dbReference type="PANTHER" id="PTHR33420">
    <property type="entry name" value="FIMBRIAL SUBUNIT ELFA-RELATED"/>
    <property type="match status" value="1"/>
</dbReference>
<evidence type="ECO:0000256" key="2">
    <source>
        <dbReference type="ARBA" id="ARBA00006671"/>
    </source>
</evidence>
<dbReference type="GO" id="GO:0009289">
    <property type="term" value="C:pilus"/>
    <property type="evidence" value="ECO:0007669"/>
    <property type="project" value="UniProtKB-SubCell"/>
</dbReference>
<feature type="signal peptide" evidence="5">
    <location>
        <begin position="1"/>
        <end position="26"/>
    </location>
</feature>
<feature type="chain" id="PRO_5026251909" evidence="5">
    <location>
        <begin position="27"/>
        <end position="186"/>
    </location>
</feature>
<evidence type="ECO:0000313" key="7">
    <source>
        <dbReference type="EMBL" id="QHN10746.1"/>
    </source>
</evidence>
<organism evidence="7 8">
    <name type="scientific">Proteus columbae</name>
    <dbReference type="NCBI Taxonomy" id="1987580"/>
    <lineage>
        <taxon>Bacteria</taxon>
        <taxon>Pseudomonadati</taxon>
        <taxon>Pseudomonadota</taxon>
        <taxon>Gammaproteobacteria</taxon>
        <taxon>Enterobacterales</taxon>
        <taxon>Morganellaceae</taxon>
        <taxon>Proteus</taxon>
    </lineage>
</organism>
<keyword evidence="4" id="KW-0281">Fimbrium</keyword>
<dbReference type="EMBL" id="CP043925">
    <property type="protein sequence ID" value="QHN10746.1"/>
    <property type="molecule type" value="Genomic_DNA"/>
</dbReference>
<dbReference type="Gene3D" id="2.60.40.1090">
    <property type="entry name" value="Fimbrial-type adhesion domain"/>
    <property type="match status" value="1"/>
</dbReference>
<comment type="subcellular location">
    <subcellularLocation>
        <location evidence="1">Fimbrium</location>
    </subcellularLocation>
</comment>
<reference evidence="7 8" key="1">
    <citation type="submission" date="2019-09" db="EMBL/GenBank/DDBJ databases">
        <title>Emergence of a chromosome-mediated tetracycline resistance gene in Proteus strain.</title>
        <authorList>
            <person name="He D."/>
            <person name="Wang L."/>
        </authorList>
    </citation>
    <scope>NUCLEOTIDE SEQUENCE [LARGE SCALE GENOMIC DNA]</scope>
    <source>
        <strain evidence="7 8">T60</strain>
    </source>
</reference>
<dbReference type="GO" id="GO:0043709">
    <property type="term" value="P:cell adhesion involved in single-species biofilm formation"/>
    <property type="evidence" value="ECO:0007669"/>
    <property type="project" value="TreeGrafter"/>
</dbReference>
<evidence type="ECO:0000256" key="4">
    <source>
        <dbReference type="ARBA" id="ARBA00023263"/>
    </source>
</evidence>
<feature type="domain" description="Fimbrial-type adhesion" evidence="6">
    <location>
        <begin position="37"/>
        <end position="180"/>
    </location>
</feature>
<evidence type="ECO:0000256" key="1">
    <source>
        <dbReference type="ARBA" id="ARBA00004561"/>
    </source>
</evidence>
<protein>
    <submittedName>
        <fullName evidence="7">Type 1 fimbrial protein</fullName>
    </submittedName>
</protein>
<dbReference type="Proteomes" id="UP000464700">
    <property type="component" value="Chromosome"/>
</dbReference>
<dbReference type="InterPro" id="IPR050263">
    <property type="entry name" value="Bact_Fimbrial_Adh_Pro"/>
</dbReference>
<evidence type="ECO:0000256" key="5">
    <source>
        <dbReference type="SAM" id="SignalP"/>
    </source>
</evidence>
<keyword evidence="3 5" id="KW-0732">Signal</keyword>
<name>A0A6I7D4K1_9GAMM</name>
<evidence type="ECO:0000259" key="6">
    <source>
        <dbReference type="Pfam" id="PF00419"/>
    </source>
</evidence>
<dbReference type="InterPro" id="IPR036937">
    <property type="entry name" value="Adhesion_dom_fimbrial_sf"/>
</dbReference>
<keyword evidence="8" id="KW-1185">Reference proteome</keyword>
<dbReference type="InterPro" id="IPR008966">
    <property type="entry name" value="Adhesion_dom_sf"/>
</dbReference>
<sequence length="186" mass="20519">MEFEMKKNLLSILILSTTFLSAQSNAVEYTEKNVGTITINGSVTANPTCQLQDIQPVELPPVQANHFGDDHIAKTDAQPLAIQFSNCNEDLANIQLKIPKQTKKLLKNQADNGSNVDIAIFDADKNIIELSNEKPKAFNLNIDKDTKTADFLFEVNYMKQNGLNATPGLVRSSLSFDVIYSDVAVD</sequence>
<dbReference type="SUPFAM" id="SSF49401">
    <property type="entry name" value="Bacterial adhesins"/>
    <property type="match status" value="1"/>
</dbReference>
<evidence type="ECO:0000256" key="3">
    <source>
        <dbReference type="ARBA" id="ARBA00022729"/>
    </source>
</evidence>
<gene>
    <name evidence="7" type="ORF">F1325_09840</name>
</gene>
<evidence type="ECO:0000313" key="8">
    <source>
        <dbReference type="Proteomes" id="UP000464700"/>
    </source>
</evidence>
<proteinExistence type="inferred from homology"/>
<dbReference type="KEGG" id="pcol:F1325_09840"/>
<comment type="similarity">
    <text evidence="2">Belongs to the fimbrial protein family.</text>
</comment>
<dbReference type="PANTHER" id="PTHR33420:SF3">
    <property type="entry name" value="FIMBRIAL SUBUNIT ELFA"/>
    <property type="match status" value="1"/>
</dbReference>